<comment type="caution">
    <text evidence="15">The sequence shown here is derived from an EMBL/GenBank/DDBJ whole genome shotgun (WGS) entry which is preliminary data.</text>
</comment>
<keyword evidence="10 13" id="KW-0408">Iron</keyword>
<dbReference type="InterPro" id="IPR017972">
    <property type="entry name" value="Cyt_P450_CS"/>
</dbReference>
<evidence type="ECO:0000256" key="12">
    <source>
        <dbReference type="ARBA" id="ARBA00023136"/>
    </source>
</evidence>
<keyword evidence="9 14" id="KW-0560">Oxidoreductase</keyword>
<dbReference type="EMBL" id="JBFDAA010000005">
    <property type="protein sequence ID" value="KAL1132771.1"/>
    <property type="molecule type" value="Genomic_DNA"/>
</dbReference>
<keyword evidence="11 14" id="KW-0503">Monooxygenase</keyword>
<dbReference type="AlphaFoldDB" id="A0ABD0YNX0"/>
<evidence type="ECO:0000313" key="16">
    <source>
        <dbReference type="Proteomes" id="UP001558652"/>
    </source>
</evidence>
<keyword evidence="7" id="KW-0256">Endoplasmic reticulum</keyword>
<dbReference type="InterPro" id="IPR036396">
    <property type="entry name" value="Cyt_P450_sf"/>
</dbReference>
<dbReference type="GO" id="GO:0004497">
    <property type="term" value="F:monooxygenase activity"/>
    <property type="evidence" value="ECO:0007669"/>
    <property type="project" value="UniProtKB-KW"/>
</dbReference>
<keyword evidence="6 13" id="KW-0479">Metal-binding</keyword>
<dbReference type="InterPro" id="IPR001128">
    <property type="entry name" value="Cyt_P450"/>
</dbReference>
<keyword evidence="12" id="KW-0472">Membrane</keyword>
<evidence type="ECO:0000256" key="8">
    <source>
        <dbReference type="ARBA" id="ARBA00022848"/>
    </source>
</evidence>
<evidence type="ECO:0000256" key="6">
    <source>
        <dbReference type="ARBA" id="ARBA00022723"/>
    </source>
</evidence>
<dbReference type="PANTHER" id="PTHR24291">
    <property type="entry name" value="CYTOCHROME P450 FAMILY 4"/>
    <property type="match status" value="1"/>
</dbReference>
<name>A0ABD0YNX0_9HEMI</name>
<accession>A0ABD0YNX0</accession>
<feature type="non-terminal residue" evidence="15">
    <location>
        <position position="1"/>
    </location>
</feature>
<organism evidence="15 16">
    <name type="scientific">Ranatra chinensis</name>
    <dbReference type="NCBI Taxonomy" id="642074"/>
    <lineage>
        <taxon>Eukaryota</taxon>
        <taxon>Metazoa</taxon>
        <taxon>Ecdysozoa</taxon>
        <taxon>Arthropoda</taxon>
        <taxon>Hexapoda</taxon>
        <taxon>Insecta</taxon>
        <taxon>Pterygota</taxon>
        <taxon>Neoptera</taxon>
        <taxon>Paraneoptera</taxon>
        <taxon>Hemiptera</taxon>
        <taxon>Heteroptera</taxon>
        <taxon>Panheteroptera</taxon>
        <taxon>Nepomorpha</taxon>
        <taxon>Nepidae</taxon>
        <taxon>Ranatrinae</taxon>
        <taxon>Ranatra</taxon>
    </lineage>
</organism>
<evidence type="ECO:0000256" key="1">
    <source>
        <dbReference type="ARBA" id="ARBA00001971"/>
    </source>
</evidence>
<reference evidence="15 16" key="1">
    <citation type="submission" date="2024-07" db="EMBL/GenBank/DDBJ databases">
        <title>Chromosome-level genome assembly of the water stick insect Ranatra chinensis (Heteroptera: Nepidae).</title>
        <authorList>
            <person name="Liu X."/>
        </authorList>
    </citation>
    <scope>NUCLEOTIDE SEQUENCE [LARGE SCALE GENOMIC DNA]</scope>
    <source>
        <strain evidence="15">Cailab_2021Rc</strain>
        <tissue evidence="15">Muscle</tissue>
    </source>
</reference>
<dbReference type="InterPro" id="IPR002401">
    <property type="entry name" value="Cyt_P450_E_grp-I"/>
</dbReference>
<evidence type="ECO:0000256" key="7">
    <source>
        <dbReference type="ARBA" id="ARBA00022824"/>
    </source>
</evidence>
<protein>
    <recommendedName>
        <fullName evidence="17">Cytochrome P450</fullName>
    </recommendedName>
</protein>
<keyword evidence="5 13" id="KW-0349">Heme</keyword>
<dbReference type="SUPFAM" id="SSF48264">
    <property type="entry name" value="Cytochrome P450"/>
    <property type="match status" value="1"/>
</dbReference>
<comment type="cofactor">
    <cofactor evidence="1 13">
        <name>heme</name>
        <dbReference type="ChEBI" id="CHEBI:30413"/>
    </cofactor>
</comment>
<evidence type="ECO:0000256" key="2">
    <source>
        <dbReference type="ARBA" id="ARBA00004174"/>
    </source>
</evidence>
<dbReference type="GO" id="GO:0046872">
    <property type="term" value="F:metal ion binding"/>
    <property type="evidence" value="ECO:0007669"/>
    <property type="project" value="UniProtKB-KW"/>
</dbReference>
<proteinExistence type="inferred from homology"/>
<comment type="similarity">
    <text evidence="4 14">Belongs to the cytochrome P450 family.</text>
</comment>
<dbReference type="PRINTS" id="PR00463">
    <property type="entry name" value="EP450I"/>
</dbReference>
<evidence type="ECO:0000256" key="11">
    <source>
        <dbReference type="ARBA" id="ARBA00023033"/>
    </source>
</evidence>
<evidence type="ECO:0000313" key="15">
    <source>
        <dbReference type="EMBL" id="KAL1132771.1"/>
    </source>
</evidence>
<dbReference type="PRINTS" id="PR00385">
    <property type="entry name" value="P450"/>
</dbReference>
<comment type="subcellular location">
    <subcellularLocation>
        <location evidence="3">Endoplasmic reticulum membrane</location>
        <topology evidence="3">Peripheral membrane protein</topology>
    </subcellularLocation>
    <subcellularLocation>
        <location evidence="2">Microsome membrane</location>
        <topology evidence="2">Peripheral membrane protein</topology>
    </subcellularLocation>
</comment>
<keyword evidence="16" id="KW-1185">Reference proteome</keyword>
<dbReference type="Proteomes" id="UP001558652">
    <property type="component" value="Unassembled WGS sequence"/>
</dbReference>
<dbReference type="GO" id="GO:0005789">
    <property type="term" value="C:endoplasmic reticulum membrane"/>
    <property type="evidence" value="ECO:0007669"/>
    <property type="project" value="UniProtKB-SubCell"/>
</dbReference>
<sequence>GYDTSSANICQVLYFLALHIHIQEKVHAELNEIFKGRENSPVEKDDFLKMKYLDMVINESLRLCSPPFIMRKLHHDLKTGHGILPAESTVCVSIYTLHRDPKYWEHPDEFYPEHFLPENVASRPKYAYLPFSAGPRNCPGMN</sequence>
<evidence type="ECO:0000256" key="3">
    <source>
        <dbReference type="ARBA" id="ARBA00004406"/>
    </source>
</evidence>
<evidence type="ECO:0000256" key="10">
    <source>
        <dbReference type="ARBA" id="ARBA00023004"/>
    </source>
</evidence>
<keyword evidence="8" id="KW-0492">Microsome</keyword>
<dbReference type="Gene3D" id="1.10.630.10">
    <property type="entry name" value="Cytochrome P450"/>
    <property type="match status" value="1"/>
</dbReference>
<evidence type="ECO:0000256" key="14">
    <source>
        <dbReference type="RuleBase" id="RU000461"/>
    </source>
</evidence>
<dbReference type="Pfam" id="PF00067">
    <property type="entry name" value="p450"/>
    <property type="match status" value="1"/>
</dbReference>
<evidence type="ECO:0000256" key="5">
    <source>
        <dbReference type="ARBA" id="ARBA00022617"/>
    </source>
</evidence>
<gene>
    <name evidence="15" type="ORF">AAG570_010723</name>
</gene>
<evidence type="ECO:0008006" key="17">
    <source>
        <dbReference type="Google" id="ProtNLM"/>
    </source>
</evidence>
<dbReference type="PROSITE" id="PS00086">
    <property type="entry name" value="CYTOCHROME_P450"/>
    <property type="match status" value="1"/>
</dbReference>
<evidence type="ECO:0000256" key="4">
    <source>
        <dbReference type="ARBA" id="ARBA00010617"/>
    </source>
</evidence>
<feature type="binding site" description="axial binding residue" evidence="13">
    <location>
        <position position="138"/>
    </location>
    <ligand>
        <name>heme</name>
        <dbReference type="ChEBI" id="CHEBI:30413"/>
    </ligand>
    <ligandPart>
        <name>Fe</name>
        <dbReference type="ChEBI" id="CHEBI:18248"/>
    </ligandPart>
</feature>
<dbReference type="PANTHER" id="PTHR24291:SF189">
    <property type="entry name" value="CYTOCHROME P450 4C3-RELATED"/>
    <property type="match status" value="1"/>
</dbReference>
<evidence type="ECO:0000256" key="9">
    <source>
        <dbReference type="ARBA" id="ARBA00023002"/>
    </source>
</evidence>
<dbReference type="InterPro" id="IPR050196">
    <property type="entry name" value="Cytochrome_P450_Monoox"/>
</dbReference>
<evidence type="ECO:0000256" key="13">
    <source>
        <dbReference type="PIRSR" id="PIRSR602401-1"/>
    </source>
</evidence>